<name>A0A4Y3WTC5_9PSEU</name>
<keyword evidence="2" id="KW-1185">Reference proteome</keyword>
<dbReference type="AlphaFoldDB" id="A0A4Y3WTC5"/>
<proteinExistence type="predicted"/>
<organism evidence="1 2">
    <name type="scientific">Pseudonocardia hydrocarbonoxydans</name>
    <dbReference type="NCBI Taxonomy" id="76726"/>
    <lineage>
        <taxon>Bacteria</taxon>
        <taxon>Bacillati</taxon>
        <taxon>Actinomycetota</taxon>
        <taxon>Actinomycetes</taxon>
        <taxon>Pseudonocardiales</taxon>
        <taxon>Pseudonocardiaceae</taxon>
        <taxon>Pseudonocardia</taxon>
    </lineage>
</organism>
<evidence type="ECO:0000313" key="1">
    <source>
        <dbReference type="EMBL" id="GEC22132.1"/>
    </source>
</evidence>
<reference evidence="1 2" key="1">
    <citation type="submission" date="2019-06" db="EMBL/GenBank/DDBJ databases">
        <title>Whole genome shotgun sequence of Pseudonocardia hydrocarbonoxydans NBRC 14498.</title>
        <authorList>
            <person name="Hosoyama A."/>
            <person name="Uohara A."/>
            <person name="Ohji S."/>
            <person name="Ichikawa N."/>
        </authorList>
    </citation>
    <scope>NUCLEOTIDE SEQUENCE [LARGE SCALE GENOMIC DNA]</scope>
    <source>
        <strain evidence="1 2">NBRC 14498</strain>
    </source>
</reference>
<gene>
    <name evidence="1" type="ORF">PHY01_44150</name>
</gene>
<evidence type="ECO:0000313" key="2">
    <source>
        <dbReference type="Proteomes" id="UP000320338"/>
    </source>
</evidence>
<sequence>MLNPPHTIDDERPRLVVRSPGVAFEWLRATAGTGRLDDLRHRHGRNVVVAPSRTPIKAEQLAALINSRYQVLDARLRPALFPVSAARRAIATPGELPNLADYHPQAVMQ</sequence>
<comment type="caution">
    <text evidence="1">The sequence shown here is derived from an EMBL/GenBank/DDBJ whole genome shotgun (WGS) entry which is preliminary data.</text>
</comment>
<protein>
    <submittedName>
        <fullName evidence="1">Uncharacterized protein</fullName>
    </submittedName>
</protein>
<accession>A0A4Y3WTC5</accession>
<dbReference type="RefSeq" id="WP_141281325.1">
    <property type="nucleotide sequence ID" value="NZ_BAAARZ010000013.1"/>
</dbReference>
<dbReference type="Proteomes" id="UP000320338">
    <property type="component" value="Unassembled WGS sequence"/>
</dbReference>
<dbReference type="EMBL" id="BJNG01000039">
    <property type="protein sequence ID" value="GEC22132.1"/>
    <property type="molecule type" value="Genomic_DNA"/>
</dbReference>